<accession>A0A1B8ZZB8</accession>
<gene>
    <name evidence="2" type="ORF">BBI01_00160</name>
</gene>
<feature type="domain" description="DUF7738" evidence="1">
    <location>
        <begin position="5"/>
        <end position="83"/>
    </location>
</feature>
<reference evidence="2 3" key="1">
    <citation type="submission" date="2016-07" db="EMBL/GenBank/DDBJ databases">
        <authorList>
            <person name="Jeong J.-J."/>
            <person name="Kim D.W."/>
            <person name="Sang M.K."/>
            <person name="Choi I.-G."/>
            <person name="Kim K.D."/>
        </authorList>
    </citation>
    <scope>NUCLEOTIDE SEQUENCE [LARGE SCALE GENOMIC DNA]</scope>
    <source>
        <strain evidence="2 3">UTM-3</strain>
    </source>
</reference>
<organism evidence="2 3">
    <name type="scientific">Chryseobacterium artocarpi</name>
    <dbReference type="NCBI Taxonomy" id="1414727"/>
    <lineage>
        <taxon>Bacteria</taxon>
        <taxon>Pseudomonadati</taxon>
        <taxon>Bacteroidota</taxon>
        <taxon>Flavobacteriia</taxon>
        <taxon>Flavobacteriales</taxon>
        <taxon>Weeksellaceae</taxon>
        <taxon>Chryseobacterium group</taxon>
        <taxon>Chryseobacterium</taxon>
    </lineage>
</organism>
<protein>
    <recommendedName>
        <fullName evidence="1">DUF7738 domain-containing protein</fullName>
    </recommendedName>
</protein>
<dbReference type="Proteomes" id="UP000092651">
    <property type="component" value="Unassembled WGS sequence"/>
</dbReference>
<proteinExistence type="predicted"/>
<sequence length="294" mass="33513">MEDGFYIKDKKLYYNQKNIALGMPVDQFVDALGKYDRKVEYSTGGGEHSDWFWTKKMFKASTSTNESGQEIIILAKMRIDEETGKPVEDYNGEYKEFPNINDVIKMYGKYDSISIDKSSARTSTFYVWDKLGINAAEANGVISTVNLYPLHVLKTMDLDLATGKTFYDGAGNAQLTQEMLEDRKNDKAIFDRMPKQEFKGKFSYNGNTIDFSKIGNTDWNNVVSGLKISGSDFDPAGDSENWSREIRESYDLYITINRFSNAEESGKLSIKKIGKYDTVGDISIWQHNTDEDRK</sequence>
<evidence type="ECO:0000313" key="2">
    <source>
        <dbReference type="EMBL" id="OCA76915.1"/>
    </source>
</evidence>
<dbReference type="AlphaFoldDB" id="A0A1B8ZZB8"/>
<dbReference type="Pfam" id="PF24880">
    <property type="entry name" value="DUF7738"/>
    <property type="match status" value="2"/>
</dbReference>
<evidence type="ECO:0000259" key="1">
    <source>
        <dbReference type="Pfam" id="PF24880"/>
    </source>
</evidence>
<dbReference type="InterPro" id="IPR056640">
    <property type="entry name" value="DUF7738"/>
</dbReference>
<keyword evidence="3" id="KW-1185">Reference proteome</keyword>
<dbReference type="EMBL" id="MAYH01000001">
    <property type="protein sequence ID" value="OCA76915.1"/>
    <property type="molecule type" value="Genomic_DNA"/>
</dbReference>
<comment type="caution">
    <text evidence="2">The sequence shown here is derived from an EMBL/GenBank/DDBJ whole genome shotgun (WGS) entry which is preliminary data.</text>
</comment>
<feature type="domain" description="DUF7738" evidence="1">
    <location>
        <begin position="90"/>
        <end position="212"/>
    </location>
</feature>
<name>A0A1B8ZZB8_9FLAO</name>
<evidence type="ECO:0000313" key="3">
    <source>
        <dbReference type="Proteomes" id="UP000092651"/>
    </source>
</evidence>